<dbReference type="AlphaFoldDB" id="X1P2C7"/>
<feature type="transmembrane region" description="Helical" evidence="1">
    <location>
        <begin position="118"/>
        <end position="143"/>
    </location>
</feature>
<keyword evidence="1" id="KW-0812">Transmembrane</keyword>
<feature type="transmembrane region" description="Helical" evidence="1">
    <location>
        <begin position="64"/>
        <end position="82"/>
    </location>
</feature>
<feature type="transmembrane region" description="Helical" evidence="1">
    <location>
        <begin position="88"/>
        <end position="111"/>
    </location>
</feature>
<feature type="transmembrane region" description="Helical" evidence="1">
    <location>
        <begin position="149"/>
        <end position="171"/>
    </location>
</feature>
<dbReference type="Pfam" id="PF07690">
    <property type="entry name" value="MFS_1"/>
    <property type="match status" value="1"/>
</dbReference>
<evidence type="ECO:0000313" key="3">
    <source>
        <dbReference type="EMBL" id="GAI50008.1"/>
    </source>
</evidence>
<name>X1P2C7_9ZZZZ</name>
<comment type="caution">
    <text evidence="3">The sequence shown here is derived from an EMBL/GenBank/DDBJ whole genome shotgun (WGS) entry which is preliminary data.</text>
</comment>
<dbReference type="InterPro" id="IPR036259">
    <property type="entry name" value="MFS_trans_sf"/>
</dbReference>
<feature type="non-terminal residue" evidence="3">
    <location>
        <position position="1"/>
    </location>
</feature>
<feature type="domain" description="Major facilitator superfamily (MFS) profile" evidence="2">
    <location>
        <begin position="1"/>
        <end position="175"/>
    </location>
</feature>
<dbReference type="PROSITE" id="PS50850">
    <property type="entry name" value="MFS"/>
    <property type="match status" value="1"/>
</dbReference>
<dbReference type="PANTHER" id="PTHR43129">
    <property type="entry name" value="FOSMIDOMYCIN RESISTANCE PROTEIN"/>
    <property type="match status" value="1"/>
</dbReference>
<dbReference type="EMBL" id="BARV01033412">
    <property type="protein sequence ID" value="GAI50008.1"/>
    <property type="molecule type" value="Genomic_DNA"/>
</dbReference>
<dbReference type="InterPro" id="IPR011701">
    <property type="entry name" value="MFS"/>
</dbReference>
<evidence type="ECO:0000259" key="2">
    <source>
        <dbReference type="PROSITE" id="PS50850"/>
    </source>
</evidence>
<accession>X1P2C7</accession>
<dbReference type="GO" id="GO:0005886">
    <property type="term" value="C:plasma membrane"/>
    <property type="evidence" value="ECO:0007669"/>
    <property type="project" value="TreeGrafter"/>
</dbReference>
<keyword evidence="1" id="KW-1133">Transmembrane helix</keyword>
<feature type="transmembrane region" description="Helical" evidence="1">
    <location>
        <begin position="30"/>
        <end position="52"/>
    </location>
</feature>
<sequence>TVYVTSGFFGFIAGGSKTFIPLFLTDEQSVSVSVAGAMLTLFLAGGLVGGVIGGRLSDAWGPKTVLEMSFIATCLLMLLVPFTAGPLLIATLVCAGVSLYIALPALSFLIGEAKTAGLGLAFGIQSLSIGALGALSRVFLGIIGDLLGISYIFFFLSAVGFIASAFVYFYIGASSTTKEY</sequence>
<protein>
    <recommendedName>
        <fullName evidence="2">Major facilitator superfamily (MFS) profile domain-containing protein</fullName>
    </recommendedName>
</protein>
<reference evidence="3" key="1">
    <citation type="journal article" date="2014" name="Front. Microbiol.">
        <title>High frequency of phylogenetically diverse reductive dehalogenase-homologous genes in deep subseafloor sedimentary metagenomes.</title>
        <authorList>
            <person name="Kawai M."/>
            <person name="Futagami T."/>
            <person name="Toyoda A."/>
            <person name="Takaki Y."/>
            <person name="Nishi S."/>
            <person name="Hori S."/>
            <person name="Arai W."/>
            <person name="Tsubouchi T."/>
            <person name="Morono Y."/>
            <person name="Uchiyama I."/>
            <person name="Ito T."/>
            <person name="Fujiyama A."/>
            <person name="Inagaki F."/>
            <person name="Takami H."/>
        </authorList>
    </citation>
    <scope>NUCLEOTIDE SEQUENCE</scope>
    <source>
        <strain evidence="3">Expedition CK06-06</strain>
    </source>
</reference>
<organism evidence="3">
    <name type="scientific">marine sediment metagenome</name>
    <dbReference type="NCBI Taxonomy" id="412755"/>
    <lineage>
        <taxon>unclassified sequences</taxon>
        <taxon>metagenomes</taxon>
        <taxon>ecological metagenomes</taxon>
    </lineage>
</organism>
<gene>
    <name evidence="3" type="ORF">S06H3_52522</name>
</gene>
<dbReference type="InterPro" id="IPR020846">
    <property type="entry name" value="MFS_dom"/>
</dbReference>
<proteinExistence type="predicted"/>
<evidence type="ECO:0000256" key="1">
    <source>
        <dbReference type="SAM" id="Phobius"/>
    </source>
</evidence>
<keyword evidence="1" id="KW-0472">Membrane</keyword>
<dbReference type="GO" id="GO:0022857">
    <property type="term" value="F:transmembrane transporter activity"/>
    <property type="evidence" value="ECO:0007669"/>
    <property type="project" value="InterPro"/>
</dbReference>
<dbReference type="PANTHER" id="PTHR43129:SF1">
    <property type="entry name" value="FOSMIDOMYCIN RESISTANCE PROTEIN"/>
    <property type="match status" value="1"/>
</dbReference>
<dbReference type="SUPFAM" id="SSF103473">
    <property type="entry name" value="MFS general substrate transporter"/>
    <property type="match status" value="1"/>
</dbReference>
<dbReference type="Gene3D" id="1.20.1250.20">
    <property type="entry name" value="MFS general substrate transporter like domains"/>
    <property type="match status" value="1"/>
</dbReference>